<dbReference type="PANTHER" id="PTHR34466:SF1">
    <property type="entry name" value="OS06G0609800 PROTEIN"/>
    <property type="match status" value="1"/>
</dbReference>
<evidence type="ECO:0000313" key="3">
    <source>
        <dbReference type="EMBL" id="PKA52807.1"/>
    </source>
</evidence>
<evidence type="ECO:0000256" key="2">
    <source>
        <dbReference type="SAM" id="MobiDB-lite"/>
    </source>
</evidence>
<gene>
    <name evidence="3" type="ORF">AXF42_Ash001788</name>
</gene>
<dbReference type="STRING" id="1088818.A0A2I0AB76"/>
<accession>A0A2I0AB76</accession>
<dbReference type="Proteomes" id="UP000236161">
    <property type="component" value="Unassembled WGS sequence"/>
</dbReference>
<feature type="region of interest" description="Disordered" evidence="2">
    <location>
        <begin position="1"/>
        <end position="58"/>
    </location>
</feature>
<evidence type="ECO:0000256" key="1">
    <source>
        <dbReference type="SAM" id="Coils"/>
    </source>
</evidence>
<name>A0A2I0AB76_9ASPA</name>
<dbReference type="EMBL" id="KZ452001">
    <property type="protein sequence ID" value="PKA52807.1"/>
    <property type="molecule type" value="Genomic_DNA"/>
</dbReference>
<keyword evidence="1" id="KW-0175">Coiled coil</keyword>
<organism evidence="3 4">
    <name type="scientific">Apostasia shenzhenica</name>
    <dbReference type="NCBI Taxonomy" id="1088818"/>
    <lineage>
        <taxon>Eukaryota</taxon>
        <taxon>Viridiplantae</taxon>
        <taxon>Streptophyta</taxon>
        <taxon>Embryophyta</taxon>
        <taxon>Tracheophyta</taxon>
        <taxon>Spermatophyta</taxon>
        <taxon>Magnoliopsida</taxon>
        <taxon>Liliopsida</taxon>
        <taxon>Asparagales</taxon>
        <taxon>Orchidaceae</taxon>
        <taxon>Apostasioideae</taxon>
        <taxon>Apostasia</taxon>
    </lineage>
</organism>
<dbReference type="PANTHER" id="PTHR34466">
    <property type="entry name" value="OS11G0129800 PROTEIN"/>
    <property type="match status" value="1"/>
</dbReference>
<dbReference type="OrthoDB" id="1911931at2759"/>
<feature type="coiled-coil region" evidence="1">
    <location>
        <begin position="315"/>
        <end position="349"/>
    </location>
</feature>
<keyword evidence="4" id="KW-1185">Reference proteome</keyword>
<sequence>MATAAFRSSSRRSSIGGGGGPEDAGSSNRYRRSRSLSCYSGRYPPPPESEKFETPKGRFVNKVRGSGFPEISLDDLADEFFRSRSDEAEDEDISASVGRTTRRLLGERLLADTESSRRRGRSVVRHRGDNSAAVGNGVSGNRGNSRPRRSVSVSRSQGGEKAQIIGAHARRSMSNSRGSSAFGNLQKPSHHKQTIEGQLLGRSISQKEFFQPHDYCSSHSSSLTDDEAPDSRSCKSLNEKTIQAVHVHRKINHPSFDEEGIGLYEDMCKDVRNVVEELRTELEMAIGQADHVAKPKANSNQLKDSSDISAIAELRRSYSDKLEQSEKRKQDLLAKLALEEQRVEELSKIVKDLLPSSKPVAVSRRLLRSTQRSSDKLKISTRLTEEAERYFEDFLSNVEDTDLSSFDGERSDSGSSTRLKELINNDTAEVQANLLNNAGSPVETDGVLLPWLRWETSNDASPSPCRSMEQIKHASEILLQESDSFNMRSSLGSWSPEGSKCFCATSGQSSSCRLNVVESQMNYYSFDMDEYLQLQKGQDLLLAMWDQRQRIASGWKFF</sequence>
<protein>
    <submittedName>
        <fullName evidence="3">Uncharacterized protein</fullName>
    </submittedName>
</protein>
<evidence type="ECO:0000313" key="4">
    <source>
        <dbReference type="Proteomes" id="UP000236161"/>
    </source>
</evidence>
<feature type="compositionally biased region" description="Low complexity" evidence="2">
    <location>
        <begin position="134"/>
        <end position="159"/>
    </location>
</feature>
<feature type="region of interest" description="Disordered" evidence="2">
    <location>
        <begin position="110"/>
        <end position="191"/>
    </location>
</feature>
<feature type="compositionally biased region" description="Polar residues" evidence="2">
    <location>
        <begin position="172"/>
        <end position="187"/>
    </location>
</feature>
<reference evidence="3 4" key="1">
    <citation type="journal article" date="2017" name="Nature">
        <title>The Apostasia genome and the evolution of orchids.</title>
        <authorList>
            <person name="Zhang G.Q."/>
            <person name="Liu K.W."/>
            <person name="Li Z."/>
            <person name="Lohaus R."/>
            <person name="Hsiao Y.Y."/>
            <person name="Niu S.C."/>
            <person name="Wang J.Y."/>
            <person name="Lin Y.C."/>
            <person name="Xu Q."/>
            <person name="Chen L.J."/>
            <person name="Yoshida K."/>
            <person name="Fujiwara S."/>
            <person name="Wang Z.W."/>
            <person name="Zhang Y.Q."/>
            <person name="Mitsuda N."/>
            <person name="Wang M."/>
            <person name="Liu G.H."/>
            <person name="Pecoraro L."/>
            <person name="Huang H.X."/>
            <person name="Xiao X.J."/>
            <person name="Lin M."/>
            <person name="Wu X.Y."/>
            <person name="Wu W.L."/>
            <person name="Chen Y.Y."/>
            <person name="Chang S.B."/>
            <person name="Sakamoto S."/>
            <person name="Ohme-Takagi M."/>
            <person name="Yagi M."/>
            <person name="Zeng S.J."/>
            <person name="Shen C.Y."/>
            <person name="Yeh C.M."/>
            <person name="Luo Y.B."/>
            <person name="Tsai W.C."/>
            <person name="Van de Peer Y."/>
            <person name="Liu Z.J."/>
        </authorList>
    </citation>
    <scope>NUCLEOTIDE SEQUENCE [LARGE SCALE GENOMIC DNA]</scope>
    <source>
        <strain evidence="4">cv. Shenzhen</strain>
        <tissue evidence="3">Stem</tissue>
    </source>
</reference>
<proteinExistence type="predicted"/>
<dbReference type="AlphaFoldDB" id="A0A2I0AB76"/>